<evidence type="ECO:0000313" key="2">
    <source>
        <dbReference type="EMBL" id="MOY42608.1"/>
    </source>
</evidence>
<protein>
    <submittedName>
        <fullName evidence="2">Uncharacterized protein</fullName>
    </submittedName>
</protein>
<feature type="region of interest" description="Disordered" evidence="1">
    <location>
        <begin position="96"/>
        <end position="183"/>
    </location>
</feature>
<evidence type="ECO:0000256" key="1">
    <source>
        <dbReference type="SAM" id="MobiDB-lite"/>
    </source>
</evidence>
<dbReference type="EMBL" id="GHJT01008637">
    <property type="protein sequence ID" value="MOY42608.1"/>
    <property type="molecule type" value="Transcribed_RNA"/>
</dbReference>
<dbReference type="AlphaFoldDB" id="A0A4D5RZE5"/>
<reference evidence="2" key="1">
    <citation type="submission" date="2019-04" db="EMBL/GenBank/DDBJ databases">
        <title>An insight into the mialome of Ixodes scapularis.</title>
        <authorList>
            <person name="Ribeiro J.M."/>
            <person name="Mather T.N."/>
            <person name="Karim S."/>
        </authorList>
    </citation>
    <scope>NUCLEOTIDE SEQUENCE</scope>
</reference>
<sequence>MSMPWGFLQVAGILGPSDGSPGSLPQVHHHPAGGGHSVPGHGHQPAGGRGLGHDAVVLRPPLYAGAGEAGEVRRAPAVLRRGAAHRLAQAGRQLHLPPGAERPQASPHLGGHSPQHPRGRSGGHHEQRLPRLRHQHRPAVRRQRQPRHQRHHLSLVSARPRRRSARDVSRTGVCTAVESDPLI</sequence>
<proteinExistence type="predicted"/>
<feature type="region of interest" description="Disordered" evidence="1">
    <location>
        <begin position="16"/>
        <end position="54"/>
    </location>
</feature>
<name>A0A4D5RZE5_IXOSC</name>
<feature type="compositionally biased region" description="Basic residues" evidence="1">
    <location>
        <begin position="130"/>
        <end position="164"/>
    </location>
</feature>
<organism evidence="2">
    <name type="scientific">Ixodes scapularis</name>
    <name type="common">Black-legged tick</name>
    <name type="synonym">Deer tick</name>
    <dbReference type="NCBI Taxonomy" id="6945"/>
    <lineage>
        <taxon>Eukaryota</taxon>
        <taxon>Metazoa</taxon>
        <taxon>Ecdysozoa</taxon>
        <taxon>Arthropoda</taxon>
        <taxon>Chelicerata</taxon>
        <taxon>Arachnida</taxon>
        <taxon>Acari</taxon>
        <taxon>Parasitiformes</taxon>
        <taxon>Ixodida</taxon>
        <taxon>Ixodoidea</taxon>
        <taxon>Ixodidae</taxon>
        <taxon>Ixodinae</taxon>
        <taxon>Ixodes</taxon>
    </lineage>
</organism>
<accession>A0A4D5RZE5</accession>